<feature type="compositionally biased region" description="Polar residues" evidence="1">
    <location>
        <begin position="96"/>
        <end position="114"/>
    </location>
</feature>
<dbReference type="EMBL" id="JAUIZM010000001">
    <property type="protein sequence ID" value="KAK1400906.1"/>
    <property type="molecule type" value="Genomic_DNA"/>
</dbReference>
<reference evidence="2" key="2">
    <citation type="submission" date="2023-05" db="EMBL/GenBank/DDBJ databases">
        <authorList>
            <person name="Schelkunov M.I."/>
        </authorList>
    </citation>
    <scope>NUCLEOTIDE SEQUENCE</scope>
    <source>
        <strain evidence="2">Hsosn_3</strain>
        <tissue evidence="2">Leaf</tissue>
    </source>
</reference>
<feature type="region of interest" description="Disordered" evidence="1">
    <location>
        <begin position="46"/>
        <end position="114"/>
    </location>
</feature>
<name>A0AAD8N9U1_9APIA</name>
<evidence type="ECO:0000256" key="1">
    <source>
        <dbReference type="SAM" id="MobiDB-lite"/>
    </source>
</evidence>
<protein>
    <recommendedName>
        <fullName evidence="4">DUF4216 domain-containing protein</fullName>
    </recommendedName>
</protein>
<reference evidence="2" key="1">
    <citation type="submission" date="2023-02" db="EMBL/GenBank/DDBJ databases">
        <title>Genome of toxic invasive species Heracleum sosnowskyi carries increased number of genes despite the absence of recent whole-genome duplications.</title>
        <authorList>
            <person name="Schelkunov M."/>
            <person name="Shtratnikova V."/>
            <person name="Makarenko M."/>
            <person name="Klepikova A."/>
            <person name="Omelchenko D."/>
            <person name="Novikova G."/>
            <person name="Obukhova E."/>
            <person name="Bogdanov V."/>
            <person name="Penin A."/>
            <person name="Logacheva M."/>
        </authorList>
    </citation>
    <scope>NUCLEOTIDE SEQUENCE</scope>
    <source>
        <strain evidence="2">Hsosn_3</strain>
        <tissue evidence="2">Leaf</tissue>
    </source>
</reference>
<evidence type="ECO:0000313" key="3">
    <source>
        <dbReference type="Proteomes" id="UP001237642"/>
    </source>
</evidence>
<sequence length="114" mass="13101">MQAMQVYFCNYPSLKRDKVDWLVVCKVKARSLIELPQIPMSYQEPFQDDIPTHINDISTEDIPTHLNDESGVEVDLDDDYETPEEEIEYESEEDGSSQTEDSNNCGDDPYNSSD</sequence>
<organism evidence="2 3">
    <name type="scientific">Heracleum sosnowskyi</name>
    <dbReference type="NCBI Taxonomy" id="360622"/>
    <lineage>
        <taxon>Eukaryota</taxon>
        <taxon>Viridiplantae</taxon>
        <taxon>Streptophyta</taxon>
        <taxon>Embryophyta</taxon>
        <taxon>Tracheophyta</taxon>
        <taxon>Spermatophyta</taxon>
        <taxon>Magnoliopsida</taxon>
        <taxon>eudicotyledons</taxon>
        <taxon>Gunneridae</taxon>
        <taxon>Pentapetalae</taxon>
        <taxon>asterids</taxon>
        <taxon>campanulids</taxon>
        <taxon>Apiales</taxon>
        <taxon>Apiaceae</taxon>
        <taxon>Apioideae</taxon>
        <taxon>apioid superclade</taxon>
        <taxon>Tordylieae</taxon>
        <taxon>Tordyliinae</taxon>
        <taxon>Heracleum</taxon>
    </lineage>
</organism>
<gene>
    <name evidence="2" type="ORF">POM88_000511</name>
</gene>
<comment type="caution">
    <text evidence="2">The sequence shown here is derived from an EMBL/GenBank/DDBJ whole genome shotgun (WGS) entry which is preliminary data.</text>
</comment>
<keyword evidence="3" id="KW-1185">Reference proteome</keyword>
<proteinExistence type="predicted"/>
<dbReference type="AlphaFoldDB" id="A0AAD8N9U1"/>
<accession>A0AAD8N9U1</accession>
<evidence type="ECO:0000313" key="2">
    <source>
        <dbReference type="EMBL" id="KAK1400906.1"/>
    </source>
</evidence>
<feature type="compositionally biased region" description="Acidic residues" evidence="1">
    <location>
        <begin position="70"/>
        <end position="95"/>
    </location>
</feature>
<dbReference type="Proteomes" id="UP001237642">
    <property type="component" value="Unassembled WGS sequence"/>
</dbReference>
<evidence type="ECO:0008006" key="4">
    <source>
        <dbReference type="Google" id="ProtNLM"/>
    </source>
</evidence>